<feature type="domain" description="ABC transporter" evidence="5">
    <location>
        <begin position="6"/>
        <end position="239"/>
    </location>
</feature>
<keyword evidence="4" id="KW-0067">ATP-binding</keyword>
<keyword evidence="3" id="KW-0547">Nucleotide-binding</keyword>
<dbReference type="PANTHER" id="PTHR42734">
    <property type="entry name" value="METAL TRANSPORT SYSTEM ATP-BINDING PROTEIN TM_0124-RELATED"/>
    <property type="match status" value="1"/>
</dbReference>
<evidence type="ECO:0000256" key="2">
    <source>
        <dbReference type="ARBA" id="ARBA00022448"/>
    </source>
</evidence>
<dbReference type="Gene3D" id="3.40.50.300">
    <property type="entry name" value="P-loop containing nucleotide triphosphate hydrolases"/>
    <property type="match status" value="1"/>
</dbReference>
<dbReference type="PANTHER" id="PTHR42734:SF5">
    <property type="entry name" value="IRON TRANSPORT SYSTEM ATP-BINDING PROTEIN HI_0361-RELATED"/>
    <property type="match status" value="1"/>
</dbReference>
<organism evidence="6 7">
    <name type="scientific">Mycolicibacterium conceptionense</name>
    <dbReference type="NCBI Taxonomy" id="451644"/>
    <lineage>
        <taxon>Bacteria</taxon>
        <taxon>Bacillati</taxon>
        <taxon>Actinomycetota</taxon>
        <taxon>Actinomycetes</taxon>
        <taxon>Mycobacteriales</taxon>
        <taxon>Mycobacteriaceae</taxon>
        <taxon>Mycolicibacterium</taxon>
    </lineage>
</organism>
<dbReference type="Pfam" id="PF00005">
    <property type="entry name" value="ABC_tran"/>
    <property type="match status" value="1"/>
</dbReference>
<comment type="caution">
    <text evidence="6">The sequence shown here is derived from an EMBL/GenBank/DDBJ whole genome shotgun (WGS) entry which is preliminary data.</text>
</comment>
<proteinExistence type="inferred from homology"/>
<dbReference type="PROSITE" id="PS50893">
    <property type="entry name" value="ABC_TRANSPORTER_2"/>
    <property type="match status" value="1"/>
</dbReference>
<dbReference type="InterPro" id="IPR027417">
    <property type="entry name" value="P-loop_NTPase"/>
</dbReference>
<comment type="similarity">
    <text evidence="1">Belongs to the ABC transporter superfamily.</text>
</comment>
<dbReference type="InterPro" id="IPR003593">
    <property type="entry name" value="AAA+_ATPase"/>
</dbReference>
<evidence type="ECO:0000313" key="7">
    <source>
        <dbReference type="Proteomes" id="UP000037594"/>
    </source>
</evidence>
<evidence type="ECO:0000256" key="1">
    <source>
        <dbReference type="ARBA" id="ARBA00005417"/>
    </source>
</evidence>
<dbReference type="SUPFAM" id="SSF52540">
    <property type="entry name" value="P-loop containing nucleoside triphosphate hydrolases"/>
    <property type="match status" value="1"/>
</dbReference>
<evidence type="ECO:0000259" key="5">
    <source>
        <dbReference type="PROSITE" id="PS50893"/>
    </source>
</evidence>
<dbReference type="InterPro" id="IPR017871">
    <property type="entry name" value="ABC_transporter-like_CS"/>
</dbReference>
<evidence type="ECO:0000256" key="3">
    <source>
        <dbReference type="ARBA" id="ARBA00022741"/>
    </source>
</evidence>
<accession>A0A0J8U9X9</accession>
<dbReference type="Proteomes" id="UP000037594">
    <property type="component" value="Unassembled WGS sequence"/>
</dbReference>
<dbReference type="SMART" id="SM00382">
    <property type="entry name" value="AAA"/>
    <property type="match status" value="1"/>
</dbReference>
<keyword evidence="2" id="KW-0813">Transport</keyword>
<dbReference type="PATRIC" id="fig|451644.5.peg.3622"/>
<name>A0A0J8U9X9_9MYCO</name>
<dbReference type="InterPro" id="IPR050153">
    <property type="entry name" value="Metal_Ion_Import_ABC"/>
</dbReference>
<dbReference type="GO" id="GO:0016887">
    <property type="term" value="F:ATP hydrolysis activity"/>
    <property type="evidence" value="ECO:0007669"/>
    <property type="project" value="InterPro"/>
</dbReference>
<evidence type="ECO:0000256" key="4">
    <source>
        <dbReference type="ARBA" id="ARBA00022840"/>
    </source>
</evidence>
<sequence>MMMPLIETRALTVTYGERRALQPTDLAVDPGESLAVVGHNGSGKSSLLRALAGLEPSAGGEVILHAEACHHRATTVEIAYVPQRSQARWDLPFTVGDVVAAGRPHRWWWHRPNQRDRDAVDEALTAVGLSSLANRPVTELSGGQAQRVLLARALVQEPDVMIMDEPLTGLDLTTTDAMMELLGAFTRSGGTLICALHEIDIARASFTRTVALIGGAVVADGISADVLDTNGVEHIFTRRAAA</sequence>
<dbReference type="AlphaFoldDB" id="A0A0J8U9X9"/>
<dbReference type="GO" id="GO:0005524">
    <property type="term" value="F:ATP binding"/>
    <property type="evidence" value="ECO:0007669"/>
    <property type="project" value="UniProtKB-KW"/>
</dbReference>
<dbReference type="PROSITE" id="PS00211">
    <property type="entry name" value="ABC_TRANSPORTER_1"/>
    <property type="match status" value="1"/>
</dbReference>
<evidence type="ECO:0000313" key="6">
    <source>
        <dbReference type="EMBL" id="KMV17190.1"/>
    </source>
</evidence>
<dbReference type="InterPro" id="IPR003439">
    <property type="entry name" value="ABC_transporter-like_ATP-bd"/>
</dbReference>
<protein>
    <recommendedName>
        <fullName evidence="5">ABC transporter domain-containing protein</fullName>
    </recommendedName>
</protein>
<reference evidence="6 7" key="1">
    <citation type="submission" date="2015-06" db="EMBL/GenBank/DDBJ databases">
        <title>Genome sequence of Mycobacterium conceptionense strain MLE.</title>
        <authorList>
            <person name="Greninger A.L."/>
            <person name="Cunningham G."/>
            <person name="Chiu C.Y."/>
            <person name="Miller S."/>
        </authorList>
    </citation>
    <scope>NUCLEOTIDE SEQUENCE [LARGE SCALE GENOMIC DNA]</scope>
    <source>
        <strain evidence="6 7">MLE</strain>
    </source>
</reference>
<dbReference type="OrthoDB" id="5296765at2"/>
<gene>
    <name evidence="6" type="ORF">ACT17_17515</name>
</gene>
<dbReference type="EMBL" id="LFOD01000015">
    <property type="protein sequence ID" value="KMV17190.1"/>
    <property type="molecule type" value="Genomic_DNA"/>
</dbReference>